<protein>
    <recommendedName>
        <fullName evidence="3">Preprotein translocase subunit SecD</fullName>
    </recommendedName>
</protein>
<dbReference type="Proteomes" id="UP000194546">
    <property type="component" value="Unassembled WGS sequence"/>
</dbReference>
<comment type="caution">
    <text evidence="1">The sequence shown here is derived from an EMBL/GenBank/DDBJ whole genome shotgun (WGS) entry which is preliminary data.</text>
</comment>
<accession>A0A242M7H6</accession>
<evidence type="ECO:0000313" key="1">
    <source>
        <dbReference type="EMBL" id="OTP67217.1"/>
    </source>
</evidence>
<organism evidence="1 2">
    <name type="scientific">Caballeronia sordidicola</name>
    <name type="common">Burkholderia sordidicola</name>
    <dbReference type="NCBI Taxonomy" id="196367"/>
    <lineage>
        <taxon>Bacteria</taxon>
        <taxon>Pseudomonadati</taxon>
        <taxon>Pseudomonadota</taxon>
        <taxon>Betaproteobacteria</taxon>
        <taxon>Burkholderiales</taxon>
        <taxon>Burkholderiaceae</taxon>
        <taxon>Caballeronia</taxon>
    </lineage>
</organism>
<proteinExistence type="predicted"/>
<dbReference type="AlphaFoldDB" id="A0A242M7H6"/>
<reference evidence="1 2" key="1">
    <citation type="submission" date="2017-03" db="EMBL/GenBank/DDBJ databases">
        <title>Genome analysis of strain PAMC 26510.</title>
        <authorList>
            <person name="Oh H.-M."/>
            <person name="Yang J.-A."/>
        </authorList>
    </citation>
    <scope>NUCLEOTIDE SEQUENCE [LARGE SCALE GENOMIC DNA]</scope>
    <source>
        <strain evidence="1 2">PAMC 26510</strain>
    </source>
</reference>
<name>A0A242M7H6_CABSO</name>
<evidence type="ECO:0008006" key="3">
    <source>
        <dbReference type="Google" id="ProtNLM"/>
    </source>
</evidence>
<sequence length="81" mass="8799">MLPDHINQAEIGGTTIRKGTVAAFLANARVWTDPEASENARAEVEMDMLEALPALRAVGLFDVLDIRDAALRAWVAAHTKD</sequence>
<gene>
    <name evidence="1" type="ORF">PAMC26510_32730</name>
</gene>
<dbReference type="EMBL" id="NBTY01000198">
    <property type="protein sequence ID" value="OTP67217.1"/>
    <property type="molecule type" value="Genomic_DNA"/>
</dbReference>
<evidence type="ECO:0000313" key="2">
    <source>
        <dbReference type="Proteomes" id="UP000194546"/>
    </source>
</evidence>